<dbReference type="Pfam" id="PF00533">
    <property type="entry name" value="BRCT"/>
    <property type="match status" value="1"/>
</dbReference>
<keyword evidence="12 17" id="KW-0234">DNA repair</keyword>
<dbReference type="GO" id="GO:0006303">
    <property type="term" value="P:double-strand break repair via nonhomologous end joining"/>
    <property type="evidence" value="ECO:0007669"/>
    <property type="project" value="TreeGrafter"/>
</dbReference>
<keyword evidence="7" id="KW-0235">DNA replication</keyword>
<evidence type="ECO:0000256" key="3">
    <source>
        <dbReference type="ARBA" id="ARBA00008323"/>
    </source>
</evidence>
<evidence type="ECO:0000256" key="13">
    <source>
        <dbReference type="ARBA" id="ARBA00023211"/>
    </source>
</evidence>
<dbReference type="InterPro" id="IPR002054">
    <property type="entry name" value="DNA-dir_DNA_pol_X"/>
</dbReference>
<evidence type="ECO:0000259" key="19">
    <source>
        <dbReference type="PROSITE" id="PS50172"/>
    </source>
</evidence>
<dbReference type="InterPro" id="IPR018944">
    <property type="entry name" value="DNA_pol_lambd_fingers_domain"/>
</dbReference>
<dbReference type="InterPro" id="IPR028207">
    <property type="entry name" value="DNA_pol_B_palm_palm"/>
</dbReference>
<evidence type="ECO:0000256" key="4">
    <source>
        <dbReference type="ARBA" id="ARBA00022634"/>
    </source>
</evidence>
<dbReference type="PROSITE" id="PS50172">
    <property type="entry name" value="BRCT"/>
    <property type="match status" value="1"/>
</dbReference>
<name>A0AAV6W6X3_9LAMI</name>
<dbReference type="SUPFAM" id="SSF52113">
    <property type="entry name" value="BRCT domain"/>
    <property type="match status" value="1"/>
</dbReference>
<dbReference type="SUPFAM" id="SSF81585">
    <property type="entry name" value="PsbU/PolX domain-like"/>
    <property type="match status" value="1"/>
</dbReference>
<keyword evidence="5 17" id="KW-0808">Transferase</keyword>
<dbReference type="InterPro" id="IPR022312">
    <property type="entry name" value="DNA_pol_X"/>
</dbReference>
<dbReference type="AlphaFoldDB" id="A0AAV6W6X3"/>
<dbReference type="InterPro" id="IPR036420">
    <property type="entry name" value="BRCT_dom_sf"/>
</dbReference>
<protein>
    <recommendedName>
        <fullName evidence="17">DNA polymerase</fullName>
        <ecNumber evidence="17">2.7.7.7</ecNumber>
    </recommendedName>
</protein>
<dbReference type="InterPro" id="IPR029398">
    <property type="entry name" value="PolB_thumb"/>
</dbReference>
<evidence type="ECO:0000256" key="16">
    <source>
        <dbReference type="ARBA" id="ARBA00049244"/>
    </source>
</evidence>
<dbReference type="PRINTS" id="PR00870">
    <property type="entry name" value="DNAPOLXBETA"/>
</dbReference>
<comment type="subcellular location">
    <subcellularLocation>
        <location evidence="2 17">Nucleus</location>
    </subcellularLocation>
</comment>
<dbReference type="PRINTS" id="PR00869">
    <property type="entry name" value="DNAPOLX"/>
</dbReference>
<dbReference type="GO" id="GO:0006260">
    <property type="term" value="P:DNA replication"/>
    <property type="evidence" value="ECO:0007669"/>
    <property type="project" value="UniProtKB-KW"/>
</dbReference>
<keyword evidence="6 17" id="KW-0548">Nucleotidyltransferase</keyword>
<evidence type="ECO:0000256" key="15">
    <source>
        <dbReference type="ARBA" id="ARBA00023242"/>
    </source>
</evidence>
<dbReference type="Proteomes" id="UP000826271">
    <property type="component" value="Unassembled WGS sequence"/>
</dbReference>
<evidence type="ECO:0000256" key="14">
    <source>
        <dbReference type="ARBA" id="ARBA00023239"/>
    </source>
</evidence>
<accession>A0AAV6W6X3</accession>
<keyword evidence="14" id="KW-0456">Lyase</keyword>
<dbReference type="InterPro" id="IPR037160">
    <property type="entry name" value="DNA_Pol_thumb_sf"/>
</dbReference>
<keyword evidence="15 17" id="KW-0539">Nucleus</keyword>
<evidence type="ECO:0000256" key="17">
    <source>
        <dbReference type="RuleBase" id="RU366014"/>
    </source>
</evidence>
<proteinExistence type="inferred from homology"/>
<dbReference type="SUPFAM" id="SSF81301">
    <property type="entry name" value="Nucleotidyltransferase"/>
    <property type="match status" value="1"/>
</dbReference>
<dbReference type="Gene3D" id="3.40.50.10190">
    <property type="entry name" value="BRCT domain"/>
    <property type="match status" value="1"/>
</dbReference>
<comment type="cofactor">
    <cofactor evidence="1">
        <name>Mn(2+)</name>
        <dbReference type="ChEBI" id="CHEBI:29035"/>
    </cofactor>
</comment>
<evidence type="ECO:0000256" key="18">
    <source>
        <dbReference type="SAM" id="MobiDB-lite"/>
    </source>
</evidence>
<dbReference type="GO" id="GO:0005634">
    <property type="term" value="C:nucleus"/>
    <property type="evidence" value="ECO:0007669"/>
    <property type="project" value="UniProtKB-SubCell"/>
</dbReference>
<sequence>MAPKAKKKSPPSDPNGMFSEMAVLLIETGVQARRLQIWKQKLEQMGATIEARLSKRVTHIFAVDLNSLLRKFDGKSLKRFKGKLLNYQWLEDSLKIGEKVSEDSYIISMDIGRNDRSEVTDNHVNYTDEHHLDIDDPSLQKKIKTGSEESKTVGSGERDIISANDLDYPSKSDTASGSFCSSRSMSPEIMSPSLDGENRDVSTSDASLLYRPPDLNRNITQIFGKLIDIYRALGDDRRSFSYYKAIPVIEKLSFRIESADQVKNLPGIGKSLQDHIQEIVNTGKLSKLEHFEKDEKVHTISLFGEVWGIGPATAMKLYEKGHRTLDDLKNEESLTNSQRVGLKYFDDIKTRIPRHEVQEMESLLQKIGEEIVPGVAIVCGGSYRRGKATCGDMDIVITHPDGKSHIGFLSKFVKRLKDINFLREDLIFSVHSEEGTDSGVDTYFGLCTYPGRELRHRIDFKVYPRDIHAFGLIAWTGNDVLNRRLRLLAESKGFKLDDTGLFPATQSSGGKWGSKGTASLKFGTEKEHGNSRLCLCNLIMLILLTNLPCLFVYCRLRRAEKEYKFPDPIPEFADSETEKLRSHLVKKLSKKDMFGDSIEEVVGICTEIFNDFLHTEYGGPGTLLVLPFIDMADTLNERGLPGGPQAARAAVKWAQTHVDKDWKEWTTT</sequence>
<dbReference type="GO" id="GO:0046872">
    <property type="term" value="F:metal ion binding"/>
    <property type="evidence" value="ECO:0007669"/>
    <property type="project" value="UniProtKB-UniRule"/>
</dbReference>
<evidence type="ECO:0000256" key="6">
    <source>
        <dbReference type="ARBA" id="ARBA00022695"/>
    </source>
</evidence>
<dbReference type="Pfam" id="PF10391">
    <property type="entry name" value="DNA_pol_lambd_f"/>
    <property type="match status" value="1"/>
</dbReference>
<dbReference type="Pfam" id="PF14792">
    <property type="entry name" value="DNA_pol_B_palm"/>
    <property type="match status" value="1"/>
</dbReference>
<dbReference type="Gene3D" id="1.10.150.110">
    <property type="entry name" value="DNA polymerase beta, N-terminal domain-like"/>
    <property type="match status" value="1"/>
</dbReference>
<evidence type="ECO:0000256" key="11">
    <source>
        <dbReference type="ARBA" id="ARBA00023125"/>
    </source>
</evidence>
<feature type="compositionally biased region" description="Polar residues" evidence="18">
    <location>
        <begin position="174"/>
        <end position="185"/>
    </location>
</feature>
<dbReference type="InterPro" id="IPR027421">
    <property type="entry name" value="DNA_pol_lamdba_lyase_dom_sf"/>
</dbReference>
<reference evidence="20" key="1">
    <citation type="submission" date="2019-10" db="EMBL/GenBank/DDBJ databases">
        <authorList>
            <person name="Zhang R."/>
            <person name="Pan Y."/>
            <person name="Wang J."/>
            <person name="Ma R."/>
            <person name="Yu S."/>
        </authorList>
    </citation>
    <scope>NUCLEOTIDE SEQUENCE</scope>
    <source>
        <strain evidence="20">LA-IB0</strain>
        <tissue evidence="20">Leaf</tissue>
    </source>
</reference>
<dbReference type="PROSITE" id="PS00522">
    <property type="entry name" value="DNA_POLYMERASE_X"/>
    <property type="match status" value="1"/>
</dbReference>
<dbReference type="FunFam" id="1.10.150.110:FF:000006">
    <property type="entry name" value="DNA polymerase"/>
    <property type="match status" value="1"/>
</dbReference>
<keyword evidence="10 17" id="KW-0239">DNA-directed DNA polymerase</keyword>
<dbReference type="InterPro" id="IPR001357">
    <property type="entry name" value="BRCT_dom"/>
</dbReference>
<evidence type="ECO:0000256" key="10">
    <source>
        <dbReference type="ARBA" id="ARBA00022932"/>
    </source>
</evidence>
<dbReference type="GO" id="GO:0016829">
    <property type="term" value="F:lyase activity"/>
    <property type="evidence" value="ECO:0007669"/>
    <property type="project" value="UniProtKB-KW"/>
</dbReference>
<dbReference type="InterPro" id="IPR010996">
    <property type="entry name" value="HHH_MUS81"/>
</dbReference>
<comment type="caution">
    <text evidence="20">The sequence shown here is derived from an EMBL/GenBank/DDBJ whole genome shotgun (WGS) entry which is preliminary data.</text>
</comment>
<keyword evidence="13" id="KW-0464">Manganese</keyword>
<feature type="region of interest" description="Disordered" evidence="18">
    <location>
        <begin position="174"/>
        <end position="198"/>
    </location>
</feature>
<evidence type="ECO:0000313" key="20">
    <source>
        <dbReference type="EMBL" id="KAG8366201.1"/>
    </source>
</evidence>
<dbReference type="Gene3D" id="1.10.150.20">
    <property type="entry name" value="5' to 3' exonuclease, C-terminal subdomain"/>
    <property type="match status" value="1"/>
</dbReference>
<dbReference type="FunFam" id="3.30.460.10:FF:000029">
    <property type="entry name" value="DNA polymerase"/>
    <property type="match status" value="1"/>
</dbReference>
<dbReference type="Pfam" id="PF14716">
    <property type="entry name" value="HHH_8"/>
    <property type="match status" value="1"/>
</dbReference>
<evidence type="ECO:0000256" key="12">
    <source>
        <dbReference type="ARBA" id="ARBA00023204"/>
    </source>
</evidence>
<dbReference type="FunFam" id="3.40.50.10190:FF:000031">
    <property type="entry name" value="DNA polymerase"/>
    <property type="match status" value="1"/>
</dbReference>
<evidence type="ECO:0000256" key="9">
    <source>
        <dbReference type="ARBA" id="ARBA00022763"/>
    </source>
</evidence>
<dbReference type="CDD" id="cd00141">
    <property type="entry name" value="NT_POLXc"/>
    <property type="match status" value="1"/>
</dbReference>
<evidence type="ECO:0000256" key="7">
    <source>
        <dbReference type="ARBA" id="ARBA00022705"/>
    </source>
</evidence>
<keyword evidence="9 17" id="KW-0227">DNA damage</keyword>
<dbReference type="InterPro" id="IPR002008">
    <property type="entry name" value="DNA_pol_X_beta-like"/>
</dbReference>
<dbReference type="GO" id="GO:0003677">
    <property type="term" value="F:DNA binding"/>
    <property type="evidence" value="ECO:0007669"/>
    <property type="project" value="UniProtKB-UniRule"/>
</dbReference>
<dbReference type="InterPro" id="IPR043519">
    <property type="entry name" value="NT_sf"/>
</dbReference>
<dbReference type="PANTHER" id="PTHR11276:SF41">
    <property type="entry name" value="DNA POLYMERASE LAMBDA"/>
    <property type="match status" value="1"/>
</dbReference>
<keyword evidence="8" id="KW-0479">Metal-binding</keyword>
<evidence type="ECO:0000256" key="5">
    <source>
        <dbReference type="ARBA" id="ARBA00022679"/>
    </source>
</evidence>
<dbReference type="GO" id="GO:0003887">
    <property type="term" value="F:DNA-directed DNA polymerase activity"/>
    <property type="evidence" value="ECO:0007669"/>
    <property type="project" value="UniProtKB-UniRule"/>
</dbReference>
<evidence type="ECO:0000256" key="8">
    <source>
        <dbReference type="ARBA" id="ARBA00022723"/>
    </source>
</evidence>
<keyword evidence="11" id="KW-0238">DNA-binding</keyword>
<dbReference type="SUPFAM" id="SSF47802">
    <property type="entry name" value="DNA polymerase beta, N-terminal domain-like"/>
    <property type="match status" value="1"/>
</dbReference>
<dbReference type="EC" id="2.7.7.7" evidence="17"/>
<keyword evidence="4" id="KW-0237">DNA synthesis</keyword>
<comment type="catalytic activity">
    <reaction evidence="16 17">
        <text>DNA(n) + a 2'-deoxyribonucleoside 5'-triphosphate = DNA(n+1) + diphosphate</text>
        <dbReference type="Rhea" id="RHEA:22508"/>
        <dbReference type="Rhea" id="RHEA-COMP:17339"/>
        <dbReference type="Rhea" id="RHEA-COMP:17340"/>
        <dbReference type="ChEBI" id="CHEBI:33019"/>
        <dbReference type="ChEBI" id="CHEBI:61560"/>
        <dbReference type="ChEBI" id="CHEBI:173112"/>
        <dbReference type="EC" id="2.7.7.7"/>
    </reaction>
</comment>
<dbReference type="InterPro" id="IPR019843">
    <property type="entry name" value="DNA_pol-X_BS"/>
</dbReference>
<dbReference type="SMART" id="SM00483">
    <property type="entry name" value="POLXc"/>
    <property type="match status" value="1"/>
</dbReference>
<evidence type="ECO:0000256" key="1">
    <source>
        <dbReference type="ARBA" id="ARBA00001936"/>
    </source>
</evidence>
<organism evidence="20 21">
    <name type="scientific">Buddleja alternifolia</name>
    <dbReference type="NCBI Taxonomy" id="168488"/>
    <lineage>
        <taxon>Eukaryota</taxon>
        <taxon>Viridiplantae</taxon>
        <taxon>Streptophyta</taxon>
        <taxon>Embryophyta</taxon>
        <taxon>Tracheophyta</taxon>
        <taxon>Spermatophyta</taxon>
        <taxon>Magnoliopsida</taxon>
        <taxon>eudicotyledons</taxon>
        <taxon>Gunneridae</taxon>
        <taxon>Pentapetalae</taxon>
        <taxon>asterids</taxon>
        <taxon>lamiids</taxon>
        <taxon>Lamiales</taxon>
        <taxon>Scrophulariaceae</taxon>
        <taxon>Buddlejeae</taxon>
        <taxon>Buddleja</taxon>
    </lineage>
</organism>
<dbReference type="FunFam" id="1.10.150.20:FF:000010">
    <property type="entry name" value="DNA polymerase lambda"/>
    <property type="match status" value="1"/>
</dbReference>
<feature type="domain" description="BRCT" evidence="19">
    <location>
        <begin position="13"/>
        <end position="107"/>
    </location>
</feature>
<evidence type="ECO:0000256" key="2">
    <source>
        <dbReference type="ARBA" id="ARBA00004123"/>
    </source>
</evidence>
<dbReference type="EMBL" id="WHWC01000017">
    <property type="protein sequence ID" value="KAG8366201.1"/>
    <property type="molecule type" value="Genomic_DNA"/>
</dbReference>
<keyword evidence="21" id="KW-1185">Reference proteome</keyword>
<comment type="similarity">
    <text evidence="3 17">Belongs to the DNA polymerase type-X family.</text>
</comment>
<dbReference type="Pfam" id="PF14791">
    <property type="entry name" value="DNA_pol_B_thumb"/>
    <property type="match status" value="1"/>
</dbReference>
<dbReference type="Gene3D" id="3.30.460.10">
    <property type="entry name" value="Beta Polymerase, domain 2"/>
    <property type="match status" value="1"/>
</dbReference>
<evidence type="ECO:0000313" key="21">
    <source>
        <dbReference type="Proteomes" id="UP000826271"/>
    </source>
</evidence>
<gene>
    <name evidence="20" type="ORF">BUALT_Bualt17G0051900</name>
</gene>
<dbReference type="PANTHER" id="PTHR11276">
    <property type="entry name" value="DNA POLYMERASE TYPE-X FAMILY MEMBER"/>
    <property type="match status" value="1"/>
</dbReference>
<comment type="function">
    <text evidence="17">DNA polymerase that functions in several pathways of DNA repair. Involved in base excision repair (BER) responsible for repair of lesions that give rise to abasic (AP) sites in DNA. Also contributes to DNA double-strand break repair by non-homologous end joining and homologous recombination. Has both template-dependent and template-independent (terminal transferase) DNA polymerase activities. Has also a 5'-deoxyribose-5-phosphate lyase (dRP lyase) activity.</text>
</comment>
<dbReference type="Gene3D" id="3.30.210.10">
    <property type="entry name" value="DNA polymerase, thumb domain"/>
    <property type="match status" value="1"/>
</dbReference>